<reference evidence="1 2" key="1">
    <citation type="submission" date="2018-11" db="EMBL/GenBank/DDBJ databases">
        <authorList>
            <consortium name="Pathogen Informatics"/>
        </authorList>
    </citation>
    <scope>NUCLEOTIDE SEQUENCE [LARGE SCALE GENOMIC DNA]</scope>
    <source>
        <strain>Denwood</strain>
        <strain evidence="2">Zambia</strain>
    </source>
</reference>
<evidence type="ECO:0000313" key="2">
    <source>
        <dbReference type="Proteomes" id="UP000269396"/>
    </source>
</evidence>
<sequence length="111" mass="12703">MNCAYLLSESNSRYLRKYLLINFNDRIITPLLDTESDVTLISCKIWHELGLQSIHSTTDCIKDASGIQIKTGIIKFIVKCNDLMTISKCYVTDESFNLLGLDWIPELKILD</sequence>
<evidence type="ECO:0000313" key="1">
    <source>
        <dbReference type="EMBL" id="VDP27496.1"/>
    </source>
</evidence>
<dbReference type="Gene3D" id="2.40.70.10">
    <property type="entry name" value="Acid Proteases"/>
    <property type="match status" value="1"/>
</dbReference>
<gene>
    <name evidence="1" type="ORF">SMTD_LOCUS5185</name>
</gene>
<proteinExistence type="predicted"/>
<dbReference type="SUPFAM" id="SSF50630">
    <property type="entry name" value="Acid proteases"/>
    <property type="match status" value="1"/>
</dbReference>
<dbReference type="InterPro" id="IPR021109">
    <property type="entry name" value="Peptidase_aspartic_dom_sf"/>
</dbReference>
<organism evidence="1 2">
    <name type="scientific">Schistosoma mattheei</name>
    <dbReference type="NCBI Taxonomy" id="31246"/>
    <lineage>
        <taxon>Eukaryota</taxon>
        <taxon>Metazoa</taxon>
        <taxon>Spiralia</taxon>
        <taxon>Lophotrochozoa</taxon>
        <taxon>Platyhelminthes</taxon>
        <taxon>Trematoda</taxon>
        <taxon>Digenea</taxon>
        <taxon>Strigeidida</taxon>
        <taxon>Schistosomatoidea</taxon>
        <taxon>Schistosomatidae</taxon>
        <taxon>Schistosoma</taxon>
    </lineage>
</organism>
<protein>
    <submittedName>
        <fullName evidence="1">Uncharacterized protein</fullName>
    </submittedName>
</protein>
<dbReference type="EMBL" id="UZAL01026908">
    <property type="protein sequence ID" value="VDP27496.1"/>
    <property type="molecule type" value="Genomic_DNA"/>
</dbReference>
<name>A0A183NSU9_9TREM</name>
<accession>A0A183NSU9</accession>
<dbReference type="Proteomes" id="UP000269396">
    <property type="component" value="Unassembled WGS sequence"/>
</dbReference>
<keyword evidence="2" id="KW-1185">Reference proteome</keyword>
<dbReference type="AlphaFoldDB" id="A0A183NSU9"/>